<reference evidence="2" key="1">
    <citation type="journal article" date="2019" name="Int. J. Syst. Evol. Microbiol.">
        <title>The Global Catalogue of Microorganisms (GCM) 10K type strain sequencing project: providing services to taxonomists for standard genome sequencing and annotation.</title>
        <authorList>
            <consortium name="The Broad Institute Genomics Platform"/>
            <consortium name="The Broad Institute Genome Sequencing Center for Infectious Disease"/>
            <person name="Wu L."/>
            <person name="Ma J."/>
        </authorList>
    </citation>
    <scope>NUCLEOTIDE SEQUENCE [LARGE SCALE GENOMIC DNA]</scope>
    <source>
        <strain evidence="2">JCM 6921</strain>
    </source>
</reference>
<evidence type="ECO:0000313" key="2">
    <source>
        <dbReference type="Proteomes" id="UP001500058"/>
    </source>
</evidence>
<proteinExistence type="predicted"/>
<gene>
    <name evidence="1" type="ORF">GCM10010420_21900</name>
</gene>
<protein>
    <recommendedName>
        <fullName evidence="3">DUF4232 domain-containing protein</fullName>
    </recommendedName>
</protein>
<evidence type="ECO:0000313" key="1">
    <source>
        <dbReference type="EMBL" id="GAA2395955.1"/>
    </source>
</evidence>
<evidence type="ECO:0008006" key="3">
    <source>
        <dbReference type="Google" id="ProtNLM"/>
    </source>
</evidence>
<sequence>MPPPGAGSARTLMVDLTMPQETVRLLAEGNYRLCLFHAVECDQGGGSPLVWATTASYAPSTTLSWQETTYAYASTDEPVRDTVVTGRSFAKAGPGQVVDVASNALASVAPVQGESPYITVRNLTGTPFSCGLAQSAPAAREAPAPYCAFPLYGNNLVFVAPLPRVALTFTTRPLYAGSPVDRVLGPTVLVDLERACPAGLRYDINAGWSADGPYAAPIPLDAFRDSLIVPSRDPAARGTP</sequence>
<comment type="caution">
    <text evidence="1">The sequence shown here is derived from an EMBL/GenBank/DDBJ whole genome shotgun (WGS) entry which is preliminary data.</text>
</comment>
<organism evidence="1 2">
    <name type="scientific">Streptomyces glaucosporus</name>
    <dbReference type="NCBI Taxonomy" id="284044"/>
    <lineage>
        <taxon>Bacteria</taxon>
        <taxon>Bacillati</taxon>
        <taxon>Actinomycetota</taxon>
        <taxon>Actinomycetes</taxon>
        <taxon>Kitasatosporales</taxon>
        <taxon>Streptomycetaceae</taxon>
        <taxon>Streptomyces</taxon>
    </lineage>
</organism>
<dbReference type="EMBL" id="BAAATJ010000007">
    <property type="protein sequence ID" value="GAA2395955.1"/>
    <property type="molecule type" value="Genomic_DNA"/>
</dbReference>
<dbReference type="RefSeq" id="WP_344630731.1">
    <property type="nucleotide sequence ID" value="NZ_BAAATJ010000007.1"/>
</dbReference>
<keyword evidence="2" id="KW-1185">Reference proteome</keyword>
<accession>A0ABP5VCS7</accession>
<dbReference type="Proteomes" id="UP001500058">
    <property type="component" value="Unassembled WGS sequence"/>
</dbReference>
<name>A0ABP5VCS7_9ACTN</name>